<gene>
    <name evidence="9" type="primary">rnc</name>
    <name evidence="12" type="ORF">B1s21160_03935</name>
</gene>
<reference evidence="12 13" key="1">
    <citation type="submission" date="2016-07" db="EMBL/GenBank/DDBJ databases">
        <title>High microdiversification within the ubiquitous acI lineage of Actinobacteria.</title>
        <authorList>
            <person name="Neuenschwander S.M."/>
            <person name="Salcher M."/>
            <person name="Ghai R."/>
            <person name="Pernthaler J."/>
        </authorList>
    </citation>
    <scope>NUCLEOTIDE SEQUENCE [LARGE SCALE GENOMIC DNA]</scope>
    <source>
        <strain evidence="12">MMS-21-160</strain>
    </source>
</reference>
<dbReference type="HAMAP" id="MF_00104">
    <property type="entry name" value="RNase_III"/>
    <property type="match status" value="1"/>
</dbReference>
<dbReference type="Pfam" id="PF14622">
    <property type="entry name" value="Ribonucleas_3_3"/>
    <property type="match status" value="1"/>
</dbReference>
<dbReference type="CDD" id="cd00593">
    <property type="entry name" value="RIBOc"/>
    <property type="match status" value="1"/>
</dbReference>
<name>A0A249K9L4_9ACTN</name>
<keyword evidence="9" id="KW-0963">Cytoplasm</keyword>
<evidence type="ECO:0000259" key="10">
    <source>
        <dbReference type="PROSITE" id="PS50137"/>
    </source>
</evidence>
<dbReference type="AlphaFoldDB" id="A0A249K9L4"/>
<keyword evidence="8 9" id="KW-0694">RNA-binding</keyword>
<dbReference type="SMART" id="SM00535">
    <property type="entry name" value="RIBOc"/>
    <property type="match status" value="1"/>
</dbReference>
<keyword evidence="9" id="KW-0479">Metal-binding</keyword>
<dbReference type="PANTHER" id="PTHR11207:SF0">
    <property type="entry name" value="RIBONUCLEASE 3"/>
    <property type="match status" value="1"/>
</dbReference>
<dbReference type="GO" id="GO:0003725">
    <property type="term" value="F:double-stranded RNA binding"/>
    <property type="evidence" value="ECO:0007669"/>
    <property type="project" value="TreeGrafter"/>
</dbReference>
<dbReference type="PANTHER" id="PTHR11207">
    <property type="entry name" value="RIBONUCLEASE III"/>
    <property type="match status" value="1"/>
</dbReference>
<keyword evidence="4 9" id="KW-0507">mRNA processing</keyword>
<dbReference type="GO" id="GO:0046872">
    <property type="term" value="F:metal ion binding"/>
    <property type="evidence" value="ECO:0007669"/>
    <property type="project" value="UniProtKB-KW"/>
</dbReference>
<dbReference type="SUPFAM" id="SSF54768">
    <property type="entry name" value="dsRNA-binding domain-like"/>
    <property type="match status" value="1"/>
</dbReference>
<comment type="cofactor">
    <cofactor evidence="9">
        <name>Mg(2+)</name>
        <dbReference type="ChEBI" id="CHEBI:18420"/>
    </cofactor>
</comment>
<accession>A0A249K9L4</accession>
<comment type="similarity">
    <text evidence="2">Belongs to the ribonuclease III family.</text>
</comment>
<dbReference type="PROSITE" id="PS50137">
    <property type="entry name" value="DS_RBD"/>
    <property type="match status" value="1"/>
</dbReference>
<evidence type="ECO:0000313" key="13">
    <source>
        <dbReference type="Proteomes" id="UP000217171"/>
    </source>
</evidence>
<dbReference type="OrthoDB" id="9805026at2"/>
<feature type="active site" evidence="9">
    <location>
        <position position="45"/>
    </location>
</feature>
<dbReference type="GO" id="GO:0010468">
    <property type="term" value="P:regulation of gene expression"/>
    <property type="evidence" value="ECO:0007669"/>
    <property type="project" value="TreeGrafter"/>
</dbReference>
<dbReference type="GO" id="GO:0019843">
    <property type="term" value="F:rRNA binding"/>
    <property type="evidence" value="ECO:0007669"/>
    <property type="project" value="UniProtKB-KW"/>
</dbReference>
<comment type="subcellular location">
    <subcellularLocation>
        <location evidence="9">Cytoplasm</location>
    </subcellularLocation>
</comment>
<dbReference type="GO" id="GO:0005737">
    <property type="term" value="C:cytoplasm"/>
    <property type="evidence" value="ECO:0007669"/>
    <property type="project" value="UniProtKB-SubCell"/>
</dbReference>
<comment type="catalytic activity">
    <reaction evidence="1 9">
        <text>Endonucleolytic cleavage to 5'-phosphomonoester.</text>
        <dbReference type="EC" id="3.1.26.3"/>
    </reaction>
</comment>
<dbReference type="NCBIfam" id="TIGR02191">
    <property type="entry name" value="RNaseIII"/>
    <property type="match status" value="1"/>
</dbReference>
<sequence length="228" mass="24795">MYSGLTERLGILVKDELLELALTHRSFSYEAGGIPTNERLEFLGDSVLGLVVTDELYKQFPNLDESRLSPLRSGVVNMRALAQIARDLKLGEHLRIGKGEEATNGRDKNSILADSLEALVGAIYIQHGYANTAQIVLEWIKPALTLASGMGASLDSKTALQELTSDLNLSTPEYEITESGPDHDKSFIATVNIGSEKFPSGDGKSKREAEQAAAKLAYDLLSSRSKKK</sequence>
<evidence type="ECO:0000256" key="2">
    <source>
        <dbReference type="ARBA" id="ARBA00010183"/>
    </source>
</evidence>
<evidence type="ECO:0000256" key="4">
    <source>
        <dbReference type="ARBA" id="ARBA00022664"/>
    </source>
</evidence>
<feature type="binding site" evidence="9">
    <location>
        <position position="114"/>
    </location>
    <ligand>
        <name>Mg(2+)</name>
        <dbReference type="ChEBI" id="CHEBI:18420"/>
    </ligand>
</feature>
<dbReference type="Pfam" id="PF00035">
    <property type="entry name" value="dsrm"/>
    <property type="match status" value="1"/>
</dbReference>
<dbReference type="PROSITE" id="PS50142">
    <property type="entry name" value="RNASE_3_2"/>
    <property type="match status" value="1"/>
</dbReference>
<dbReference type="KEGG" id="nhi:B1s21160_03935"/>
<comment type="function">
    <text evidence="9">Digests double-stranded RNA. Involved in the processing of primary rRNA transcript to yield the immediate precursors to the large and small rRNAs (23S and 16S). Processes some mRNAs, and tRNAs when they are encoded in the rRNA operon. Processes pre-crRNA and tracrRNA of type II CRISPR loci if present in the organism.</text>
</comment>
<feature type="active site" evidence="9">
    <location>
        <position position="117"/>
    </location>
</feature>
<dbReference type="Proteomes" id="UP000217171">
    <property type="component" value="Chromosome"/>
</dbReference>
<dbReference type="RefSeq" id="WP_041887460.1">
    <property type="nucleotide sequence ID" value="NZ_CP016771.1"/>
</dbReference>
<proteinExistence type="inferred from homology"/>
<dbReference type="EC" id="3.1.26.3" evidence="9"/>
<keyword evidence="6 9" id="KW-0255">Endonuclease</keyword>
<dbReference type="Gene3D" id="3.30.160.20">
    <property type="match status" value="1"/>
</dbReference>
<keyword evidence="9" id="KW-0819">tRNA processing</keyword>
<evidence type="ECO:0000259" key="11">
    <source>
        <dbReference type="PROSITE" id="PS50142"/>
    </source>
</evidence>
<dbReference type="Gene3D" id="1.10.1520.10">
    <property type="entry name" value="Ribonuclease III domain"/>
    <property type="match status" value="1"/>
</dbReference>
<comment type="subunit">
    <text evidence="9">Homodimer.</text>
</comment>
<dbReference type="InterPro" id="IPR036389">
    <property type="entry name" value="RNase_III_sf"/>
</dbReference>
<feature type="domain" description="DRBM" evidence="10">
    <location>
        <begin position="155"/>
        <end position="223"/>
    </location>
</feature>
<dbReference type="EMBL" id="CP016771">
    <property type="protein sequence ID" value="ASY13471.1"/>
    <property type="molecule type" value="Genomic_DNA"/>
</dbReference>
<dbReference type="CDD" id="cd10845">
    <property type="entry name" value="DSRM_RNAse_III_family"/>
    <property type="match status" value="1"/>
</dbReference>
<evidence type="ECO:0000256" key="3">
    <source>
        <dbReference type="ARBA" id="ARBA00022552"/>
    </source>
</evidence>
<evidence type="ECO:0000256" key="1">
    <source>
        <dbReference type="ARBA" id="ARBA00000109"/>
    </source>
</evidence>
<dbReference type="GO" id="GO:0006397">
    <property type="term" value="P:mRNA processing"/>
    <property type="evidence" value="ECO:0007669"/>
    <property type="project" value="UniProtKB-UniRule"/>
</dbReference>
<dbReference type="GO" id="GO:0006364">
    <property type="term" value="P:rRNA processing"/>
    <property type="evidence" value="ECO:0007669"/>
    <property type="project" value="UniProtKB-UniRule"/>
</dbReference>
<organism evidence="12 13">
    <name type="scientific">Candidatus Nanopelagicus hibericus</name>
    <dbReference type="NCBI Taxonomy" id="1884915"/>
    <lineage>
        <taxon>Bacteria</taxon>
        <taxon>Bacillati</taxon>
        <taxon>Actinomycetota</taxon>
        <taxon>Actinomycetes</taxon>
        <taxon>Candidatus Nanopelagicales</taxon>
        <taxon>Candidatus Nanopelagicaceae</taxon>
        <taxon>Candidatus Nanopelagicus</taxon>
    </lineage>
</organism>
<evidence type="ECO:0000256" key="5">
    <source>
        <dbReference type="ARBA" id="ARBA00022722"/>
    </source>
</evidence>
<dbReference type="SUPFAM" id="SSF69065">
    <property type="entry name" value="RNase III domain-like"/>
    <property type="match status" value="1"/>
</dbReference>
<dbReference type="FunFam" id="1.10.1520.10:FF:000001">
    <property type="entry name" value="Ribonuclease 3"/>
    <property type="match status" value="1"/>
</dbReference>
<dbReference type="PROSITE" id="PS00517">
    <property type="entry name" value="RNASE_3_1"/>
    <property type="match status" value="1"/>
</dbReference>
<feature type="binding site" evidence="9">
    <location>
        <position position="117"/>
    </location>
    <ligand>
        <name>Mg(2+)</name>
        <dbReference type="ChEBI" id="CHEBI:18420"/>
    </ligand>
</feature>
<keyword evidence="5 9" id="KW-0540">Nuclease</keyword>
<dbReference type="InterPro" id="IPR000999">
    <property type="entry name" value="RNase_III_dom"/>
</dbReference>
<keyword evidence="3 9" id="KW-0698">rRNA processing</keyword>
<evidence type="ECO:0000256" key="6">
    <source>
        <dbReference type="ARBA" id="ARBA00022759"/>
    </source>
</evidence>
<evidence type="ECO:0000256" key="9">
    <source>
        <dbReference type="HAMAP-Rule" id="MF_00104"/>
    </source>
</evidence>
<dbReference type="InterPro" id="IPR014720">
    <property type="entry name" value="dsRBD_dom"/>
</dbReference>
<feature type="domain" description="RNase III" evidence="11">
    <location>
        <begin position="2"/>
        <end position="128"/>
    </location>
</feature>
<keyword evidence="13" id="KW-1185">Reference proteome</keyword>
<dbReference type="SMART" id="SM00358">
    <property type="entry name" value="DSRM"/>
    <property type="match status" value="1"/>
</dbReference>
<evidence type="ECO:0000313" key="12">
    <source>
        <dbReference type="EMBL" id="ASY13471.1"/>
    </source>
</evidence>
<keyword evidence="7 9" id="KW-0378">Hydrolase</keyword>
<dbReference type="InterPro" id="IPR011907">
    <property type="entry name" value="RNase_III"/>
</dbReference>
<dbReference type="GO" id="GO:0008033">
    <property type="term" value="P:tRNA processing"/>
    <property type="evidence" value="ECO:0007669"/>
    <property type="project" value="UniProtKB-KW"/>
</dbReference>
<evidence type="ECO:0000256" key="8">
    <source>
        <dbReference type="ARBA" id="ARBA00022884"/>
    </source>
</evidence>
<keyword evidence="9" id="KW-0699">rRNA-binding</keyword>
<feature type="binding site" evidence="9">
    <location>
        <position position="41"/>
    </location>
    <ligand>
        <name>Mg(2+)</name>
        <dbReference type="ChEBI" id="CHEBI:18420"/>
    </ligand>
</feature>
<keyword evidence="9" id="KW-0460">Magnesium</keyword>
<evidence type="ECO:0000256" key="7">
    <source>
        <dbReference type="ARBA" id="ARBA00022801"/>
    </source>
</evidence>
<dbReference type="GO" id="GO:0004525">
    <property type="term" value="F:ribonuclease III activity"/>
    <property type="evidence" value="ECO:0007669"/>
    <property type="project" value="UniProtKB-UniRule"/>
</dbReference>
<protein>
    <recommendedName>
        <fullName evidence="9">Ribonuclease 3</fullName>
        <ecNumber evidence="9">3.1.26.3</ecNumber>
    </recommendedName>
    <alternativeName>
        <fullName evidence="9">Ribonuclease III</fullName>
        <shortName evidence="9">RNase III</shortName>
    </alternativeName>
</protein>